<evidence type="ECO:0000256" key="11">
    <source>
        <dbReference type="ARBA" id="ARBA00023251"/>
    </source>
</evidence>
<dbReference type="Gene3D" id="3.90.1310.10">
    <property type="entry name" value="Penicillin-binding protein 2a (Domain 2)"/>
    <property type="match status" value="1"/>
</dbReference>
<reference evidence="17 18" key="1">
    <citation type="submission" date="2014-12" db="EMBL/GenBank/DDBJ databases">
        <title>Comparative genomics of the lactic acid bacteria isolated from the honey bee gut.</title>
        <authorList>
            <person name="Ellegaard K.M."/>
            <person name="Tamarit D."/>
            <person name="Javelind E."/>
            <person name="Olofsson T."/>
            <person name="Andersson S.G."/>
            <person name="Vasquez A."/>
        </authorList>
    </citation>
    <scope>NUCLEOTIDE SEQUENCE [LARGE SCALE GENOMIC DNA]</scope>
    <source>
        <strain evidence="17 18">Hon2</strain>
    </source>
</reference>
<keyword evidence="3" id="KW-1003">Cell membrane</keyword>
<keyword evidence="11" id="KW-0046">Antibiotic resistance</keyword>
<dbReference type="GO" id="GO:0008360">
    <property type="term" value="P:regulation of cell shape"/>
    <property type="evidence" value="ECO:0007669"/>
    <property type="project" value="UniProtKB-KW"/>
</dbReference>
<dbReference type="PROSITE" id="PS51178">
    <property type="entry name" value="PASTA"/>
    <property type="match status" value="1"/>
</dbReference>
<evidence type="ECO:0000313" key="17">
    <source>
        <dbReference type="EMBL" id="KJY48631.1"/>
    </source>
</evidence>
<evidence type="ECO:0000256" key="1">
    <source>
        <dbReference type="ARBA" id="ARBA00004162"/>
    </source>
</evidence>
<evidence type="ECO:0000313" key="18">
    <source>
        <dbReference type="Proteomes" id="UP000033695"/>
    </source>
</evidence>
<dbReference type="Pfam" id="PF00905">
    <property type="entry name" value="Transpeptidase"/>
    <property type="match status" value="1"/>
</dbReference>
<comment type="caution">
    <text evidence="17">The sequence shown here is derived from an EMBL/GenBank/DDBJ whole genome shotgun (WGS) entry which is preliminary data.</text>
</comment>
<evidence type="ECO:0000256" key="8">
    <source>
        <dbReference type="ARBA" id="ARBA00022984"/>
    </source>
</evidence>
<keyword evidence="18" id="KW-1185">Reference proteome</keyword>
<evidence type="ECO:0000256" key="7">
    <source>
        <dbReference type="ARBA" id="ARBA00022960"/>
    </source>
</evidence>
<dbReference type="GO" id="GO:0008658">
    <property type="term" value="F:penicillin binding"/>
    <property type="evidence" value="ECO:0007669"/>
    <property type="project" value="InterPro"/>
</dbReference>
<dbReference type="OrthoDB" id="9804124at2"/>
<dbReference type="SMART" id="SM00740">
    <property type="entry name" value="PASTA"/>
    <property type="match status" value="2"/>
</dbReference>
<keyword evidence="6" id="KW-0677">Repeat</keyword>
<keyword evidence="5 15" id="KW-0812">Transmembrane</keyword>
<dbReference type="GO" id="GO:0051301">
    <property type="term" value="P:cell division"/>
    <property type="evidence" value="ECO:0007669"/>
    <property type="project" value="UniProtKB-KW"/>
</dbReference>
<dbReference type="SUPFAM" id="SSF56519">
    <property type="entry name" value="Penicillin binding protein dimerisation domain"/>
    <property type="match status" value="1"/>
</dbReference>
<dbReference type="HOGENOM" id="CLU_009289_6_1_9"/>
<comment type="similarity">
    <text evidence="2">Belongs to the transpeptidase family.</text>
</comment>
<keyword evidence="10 15" id="KW-0472">Membrane</keyword>
<keyword evidence="4" id="KW-0132">Cell division</keyword>
<dbReference type="CDD" id="cd06575">
    <property type="entry name" value="PASTA_Pbp2x-like_2"/>
    <property type="match status" value="1"/>
</dbReference>
<comment type="subcellular location">
    <subcellularLocation>
        <location evidence="1">Cell membrane</location>
        <topology evidence="1">Single-pass membrane protein</topology>
    </subcellularLocation>
</comment>
<feature type="domain" description="PASTA" evidence="16">
    <location>
        <begin position="602"/>
        <end position="662"/>
    </location>
</feature>
<proteinExistence type="inferred from homology"/>
<evidence type="ECO:0000256" key="5">
    <source>
        <dbReference type="ARBA" id="ARBA00022692"/>
    </source>
</evidence>
<evidence type="ECO:0000256" key="9">
    <source>
        <dbReference type="ARBA" id="ARBA00022989"/>
    </source>
</evidence>
<feature type="transmembrane region" description="Helical" evidence="15">
    <location>
        <begin position="21"/>
        <end position="43"/>
    </location>
</feature>
<dbReference type="AlphaFoldDB" id="A0A0F4KTU0"/>
<evidence type="ECO:0000256" key="10">
    <source>
        <dbReference type="ARBA" id="ARBA00023136"/>
    </source>
</evidence>
<comment type="function">
    <text evidence="14">A transpeptidase that forms peptide cross-links between adjacent glycan strands in cell wall peptidoglycan (PG). Part of the divisome machinery that synthesizes the septal cross wall. Beta-lactams inactivate the PBPs by acylating an essential serine residue in the active site of these proteins.</text>
</comment>
<evidence type="ECO:0000256" key="14">
    <source>
        <dbReference type="ARBA" id="ARBA00055980"/>
    </source>
</evidence>
<dbReference type="Gene3D" id="3.30.70.2110">
    <property type="match status" value="1"/>
</dbReference>
<dbReference type="GO" id="GO:0005886">
    <property type="term" value="C:plasma membrane"/>
    <property type="evidence" value="ECO:0007669"/>
    <property type="project" value="UniProtKB-SubCell"/>
</dbReference>
<dbReference type="InterPro" id="IPR050515">
    <property type="entry name" value="Beta-lactam/transpept"/>
</dbReference>
<evidence type="ECO:0000256" key="15">
    <source>
        <dbReference type="SAM" id="Phobius"/>
    </source>
</evidence>
<keyword evidence="8" id="KW-0573">Peptidoglycan synthesis</keyword>
<dbReference type="Pfam" id="PF03717">
    <property type="entry name" value="PBP_dimer"/>
    <property type="match status" value="1"/>
</dbReference>
<protein>
    <submittedName>
        <fullName evidence="17">Transpeptidase penicillin-binding 2B</fullName>
    </submittedName>
</protein>
<dbReference type="InterPro" id="IPR036138">
    <property type="entry name" value="PBP_dimer_sf"/>
</dbReference>
<organism evidence="17 18">
    <name type="scientific">Bombilactobacillus mellis</name>
    <dbReference type="NCBI Taxonomy" id="1218508"/>
    <lineage>
        <taxon>Bacteria</taxon>
        <taxon>Bacillati</taxon>
        <taxon>Bacillota</taxon>
        <taxon>Bacilli</taxon>
        <taxon>Lactobacillales</taxon>
        <taxon>Lactobacillaceae</taxon>
        <taxon>Bombilactobacillus</taxon>
    </lineage>
</organism>
<evidence type="ECO:0000259" key="16">
    <source>
        <dbReference type="PROSITE" id="PS51178"/>
    </source>
</evidence>
<dbReference type="GO" id="GO:0046677">
    <property type="term" value="P:response to antibiotic"/>
    <property type="evidence" value="ECO:0007669"/>
    <property type="project" value="UniProtKB-KW"/>
</dbReference>
<dbReference type="Pfam" id="PF03793">
    <property type="entry name" value="PASTA"/>
    <property type="match status" value="1"/>
</dbReference>
<evidence type="ECO:0000256" key="3">
    <source>
        <dbReference type="ARBA" id="ARBA00022475"/>
    </source>
</evidence>
<name>A0A0F4KTU0_9LACO</name>
<dbReference type="STRING" id="1218508.JG29_10340"/>
<dbReference type="SUPFAM" id="SSF56601">
    <property type="entry name" value="beta-lactamase/transpeptidase-like"/>
    <property type="match status" value="1"/>
</dbReference>
<dbReference type="PANTHER" id="PTHR30627:SF26">
    <property type="entry name" value="PENICILLIN-BINDING PROTEIN 2B"/>
    <property type="match status" value="1"/>
</dbReference>
<sequence>MKDSRKQKHFIIKKARRDRRIIGLFFLGVIALFFILFTVRFTYIAVSGHVGSVDLTQRTTKKYRHQKTLWAQRGTIYANDGSKLAYSNKTYSMYAVIDKNYVGSNKKPLYVNNKKQTAQILSKYISLSPKEIYQILCPRDTHVFQVEFGSAGKNLSLSVKKSIVSHHLPGIYFYATPSRSYPNGEMAANTIGLAQPSGDKQSQLEGKMGLEQYYNRQLEGKNGSDIRWIDPQGYTLPQTHREIKNPQQGKNIYTTLDPNYQYYLEQLVSQVVEKYHPVSMQAFVTNPKNGNIIALTQRPNFNPQTKTGLANSWRNINVQDQYEPGSVMKVMTLAAAIESHHYNPNQYYHSGAVNIGGRVVRDWNMTGWGDIPLEQAFVRSSNVGMVFLEQQMGADTWLNYLKKFHMGQKTGVTLPGEVAGSISFQHLSDQAITAFGQSIDVTGVQMIQALGAIGNQGIMMKPRLVSQIEDPNTGQVKRLPKQKVGQPVSAATAKEVLKTMREVVETKYGTGTVYKIEGQDIAAKTGTAQIASAKGGYLTGGNDYIYSVAGLAPATDPQFLVYITMQQPQNLDTSAEKVLSEVFNPLMQRLLGTGKIEDVKTNDLTVSLADVTGKNLEQARSSLQAQKLNVGVVGTGNTVVQQLPTAKSKILPEQRIILLTNGAMTMPDVSGWSKSDLLKFSEITGKKIILKGRGYAFKQNVASGAILNNVKQIIINLKR</sequence>
<gene>
    <name evidence="17" type="primary">ftsI</name>
    <name evidence="17" type="ORF">JG29_10340</name>
</gene>
<dbReference type="PANTHER" id="PTHR30627">
    <property type="entry name" value="PEPTIDOGLYCAN D,D-TRANSPEPTIDASE"/>
    <property type="match status" value="1"/>
</dbReference>
<evidence type="ECO:0000256" key="12">
    <source>
        <dbReference type="ARBA" id="ARBA00023306"/>
    </source>
</evidence>
<dbReference type="FunFam" id="3.40.710.10:FF:000095">
    <property type="entry name" value="Penicillin-binding protein 2x"/>
    <property type="match status" value="1"/>
</dbReference>
<accession>A0A0F4KTU0</accession>
<dbReference type="GO" id="GO:0009252">
    <property type="term" value="P:peptidoglycan biosynthetic process"/>
    <property type="evidence" value="ECO:0007669"/>
    <property type="project" value="UniProtKB-KW"/>
</dbReference>
<keyword evidence="12" id="KW-0131">Cell cycle</keyword>
<dbReference type="GO" id="GO:0071555">
    <property type="term" value="P:cell wall organization"/>
    <property type="evidence" value="ECO:0007669"/>
    <property type="project" value="UniProtKB-KW"/>
</dbReference>
<keyword evidence="7" id="KW-0133">Cell shape</keyword>
<evidence type="ECO:0000256" key="6">
    <source>
        <dbReference type="ARBA" id="ARBA00022737"/>
    </source>
</evidence>
<evidence type="ECO:0000256" key="4">
    <source>
        <dbReference type="ARBA" id="ARBA00022618"/>
    </source>
</evidence>
<dbReference type="InterPro" id="IPR005543">
    <property type="entry name" value="PASTA_dom"/>
</dbReference>
<dbReference type="SUPFAM" id="SSF54184">
    <property type="entry name" value="Penicillin-binding protein 2x (pbp-2x), c-terminal domain"/>
    <property type="match status" value="2"/>
</dbReference>
<dbReference type="InterPro" id="IPR012338">
    <property type="entry name" value="Beta-lactam/transpept-like"/>
</dbReference>
<dbReference type="Proteomes" id="UP000033695">
    <property type="component" value="Unassembled WGS sequence"/>
</dbReference>
<dbReference type="EMBL" id="JXBZ01000008">
    <property type="protein sequence ID" value="KJY48631.1"/>
    <property type="molecule type" value="Genomic_DNA"/>
</dbReference>
<dbReference type="InterPro" id="IPR005311">
    <property type="entry name" value="PBP_dimer"/>
</dbReference>
<dbReference type="InterPro" id="IPR001460">
    <property type="entry name" value="PCN-bd_Tpept"/>
</dbReference>
<keyword evidence="9 15" id="KW-1133">Transmembrane helix</keyword>
<dbReference type="Gene3D" id="3.40.710.10">
    <property type="entry name" value="DD-peptidase/beta-lactamase superfamily"/>
    <property type="match status" value="1"/>
</dbReference>
<evidence type="ECO:0000256" key="2">
    <source>
        <dbReference type="ARBA" id="ARBA00007171"/>
    </source>
</evidence>
<keyword evidence="13" id="KW-0961">Cell wall biogenesis/degradation</keyword>
<dbReference type="Gene3D" id="2.20.70.70">
    <property type="match status" value="1"/>
</dbReference>
<dbReference type="RefSeq" id="WP_045922894.1">
    <property type="nucleotide sequence ID" value="NZ_JBHTHW010000008.1"/>
</dbReference>
<dbReference type="PATRIC" id="fig|1218508.4.peg.1019"/>
<dbReference type="CDD" id="cd06576">
    <property type="entry name" value="PASTA_Pbp2x-like_1"/>
    <property type="match status" value="1"/>
</dbReference>
<evidence type="ECO:0000256" key="13">
    <source>
        <dbReference type="ARBA" id="ARBA00023316"/>
    </source>
</evidence>